<dbReference type="STRING" id="150033.RV14_GL002163"/>
<dbReference type="OrthoDB" id="2194725at2"/>
<dbReference type="InterPro" id="IPR036890">
    <property type="entry name" value="HATPase_C_sf"/>
</dbReference>
<dbReference type="Pfam" id="PF14501">
    <property type="entry name" value="HATPase_c_5"/>
    <property type="match status" value="1"/>
</dbReference>
<proteinExistence type="predicted"/>
<comment type="caution">
    <text evidence="3">The sequence shown here is derived from an EMBL/GenBank/DDBJ whole genome shotgun (WGS) entry which is preliminary data.</text>
</comment>
<feature type="domain" description="Sensor histidine kinase NatK-like C-terminal" evidence="2">
    <location>
        <begin position="305"/>
        <end position="409"/>
    </location>
</feature>
<reference evidence="3 4" key="1">
    <citation type="submission" date="2014-12" db="EMBL/GenBank/DDBJ databases">
        <title>Draft genome sequences of 29 type strains of Enterococci.</title>
        <authorList>
            <person name="Zhong Z."/>
            <person name="Sun Z."/>
            <person name="Liu W."/>
            <person name="Zhang W."/>
            <person name="Zhang H."/>
        </authorList>
    </citation>
    <scope>NUCLEOTIDE SEQUENCE [LARGE SCALE GENOMIC DNA]</scope>
    <source>
        <strain evidence="3 4">DSM 15687</strain>
    </source>
</reference>
<keyword evidence="1" id="KW-1133">Transmembrane helix</keyword>
<keyword evidence="1" id="KW-0472">Membrane</keyword>
<dbReference type="PANTHER" id="PTHR40448:SF1">
    <property type="entry name" value="TWO-COMPONENT SENSOR HISTIDINE KINASE"/>
    <property type="match status" value="1"/>
</dbReference>
<dbReference type="GO" id="GO:0042802">
    <property type="term" value="F:identical protein binding"/>
    <property type="evidence" value="ECO:0007669"/>
    <property type="project" value="TreeGrafter"/>
</dbReference>
<dbReference type="SUPFAM" id="SSF55874">
    <property type="entry name" value="ATPase domain of HSP90 chaperone/DNA topoisomerase II/histidine kinase"/>
    <property type="match status" value="1"/>
</dbReference>
<sequence>MNAMMFVSMVYLSFLIGIRLLFKDKLTYLFMFIYVIVALANILLIKYTTFFLLFLYFLQCYYLYLKVENVYLAIVLDNFLISCVGLVIFLTVDIPRYFGIHHVYFFSMLGVVIEIMVFSYIKYLDRTYHIFDYFAGYTKKMKLNTILFTTLMGLLYLIHARLNFYSLDYVLTSIIMIGFNLFSSISFIVLIVNRKREKFVSTYLKDLKETKAYYEKLDEFRHDYLNFITALEYGITNQSTEEAQKLVEHFKNYSLERIEDARHHPMKKINDSVIKGLLYDFIEKAEKKHLTYDIQVLNMITTVDMDSIDLIRLLSIALNNAIEHYVSSDQTVPIKISLDEVNDMFVFSVENPANLENSGDLSLLLKRGHSEKKSGGLGLHNFSWIVSLYENVSYSLRYDKQSKVFELELIVSSTSTKK</sequence>
<feature type="transmembrane region" description="Helical" evidence="1">
    <location>
        <begin position="70"/>
        <end position="91"/>
    </location>
</feature>
<keyword evidence="1" id="KW-0812">Transmembrane</keyword>
<organism evidence="3 4">
    <name type="scientific">Enterococcus ratti</name>
    <dbReference type="NCBI Taxonomy" id="150033"/>
    <lineage>
        <taxon>Bacteria</taxon>
        <taxon>Bacillati</taxon>
        <taxon>Bacillota</taxon>
        <taxon>Bacilli</taxon>
        <taxon>Lactobacillales</taxon>
        <taxon>Enterococcaceae</taxon>
        <taxon>Enterococcus</taxon>
    </lineage>
</organism>
<dbReference type="InterPro" id="IPR032834">
    <property type="entry name" value="NatK-like_C"/>
</dbReference>
<dbReference type="RefSeq" id="WP_071855169.1">
    <property type="nucleotide sequence ID" value="NZ_JXLB01000007.1"/>
</dbReference>
<keyword evidence="4" id="KW-1185">Reference proteome</keyword>
<name>A0A1L8WPD1_9ENTE</name>
<feature type="transmembrane region" description="Helical" evidence="1">
    <location>
        <begin position="103"/>
        <end position="121"/>
    </location>
</feature>
<feature type="transmembrane region" description="Helical" evidence="1">
    <location>
        <begin position="170"/>
        <end position="192"/>
    </location>
</feature>
<feature type="transmembrane region" description="Helical" evidence="1">
    <location>
        <begin position="5"/>
        <end position="22"/>
    </location>
</feature>
<feature type="transmembrane region" description="Helical" evidence="1">
    <location>
        <begin position="28"/>
        <end position="58"/>
    </location>
</feature>
<dbReference type="Proteomes" id="UP000182152">
    <property type="component" value="Unassembled WGS sequence"/>
</dbReference>
<gene>
    <name evidence="3" type="ORF">RV14_GL002163</name>
</gene>
<protein>
    <recommendedName>
        <fullName evidence="2">Sensor histidine kinase NatK-like C-terminal domain-containing protein</fullName>
    </recommendedName>
</protein>
<evidence type="ECO:0000313" key="4">
    <source>
        <dbReference type="Proteomes" id="UP000182152"/>
    </source>
</evidence>
<dbReference type="EMBL" id="JXLB01000007">
    <property type="protein sequence ID" value="OJG82871.1"/>
    <property type="molecule type" value="Genomic_DNA"/>
</dbReference>
<dbReference type="PANTHER" id="PTHR40448">
    <property type="entry name" value="TWO-COMPONENT SENSOR HISTIDINE KINASE"/>
    <property type="match status" value="1"/>
</dbReference>
<dbReference type="Gene3D" id="3.30.565.10">
    <property type="entry name" value="Histidine kinase-like ATPase, C-terminal domain"/>
    <property type="match status" value="1"/>
</dbReference>
<evidence type="ECO:0000313" key="3">
    <source>
        <dbReference type="EMBL" id="OJG82871.1"/>
    </source>
</evidence>
<evidence type="ECO:0000259" key="2">
    <source>
        <dbReference type="Pfam" id="PF14501"/>
    </source>
</evidence>
<evidence type="ECO:0000256" key="1">
    <source>
        <dbReference type="SAM" id="Phobius"/>
    </source>
</evidence>
<dbReference type="AlphaFoldDB" id="A0A1L8WPD1"/>
<accession>A0A1L8WPD1</accession>
<feature type="transmembrane region" description="Helical" evidence="1">
    <location>
        <begin position="141"/>
        <end position="158"/>
    </location>
</feature>